<dbReference type="PANTHER" id="PTHR22604:SF105">
    <property type="entry name" value="TRANS-1,2-DIHYDROBENZENE-1,2-DIOL DEHYDROGENASE"/>
    <property type="match status" value="1"/>
</dbReference>
<comment type="similarity">
    <text evidence="1">Belongs to the Gfo/Idh/MocA family.</text>
</comment>
<dbReference type="PANTHER" id="PTHR22604">
    <property type="entry name" value="OXIDOREDUCTASES"/>
    <property type="match status" value="1"/>
</dbReference>
<evidence type="ECO:0000313" key="6">
    <source>
        <dbReference type="EMBL" id="KAB7518192.1"/>
    </source>
</evidence>
<dbReference type="SUPFAM" id="SSF55347">
    <property type="entry name" value="Glyceraldehyde-3-phosphate dehydrogenase-like, C-terminal domain"/>
    <property type="match status" value="1"/>
</dbReference>
<dbReference type="SUPFAM" id="SSF51735">
    <property type="entry name" value="NAD(P)-binding Rossmann-fold domains"/>
    <property type="match status" value="1"/>
</dbReference>
<keyword evidence="2" id="KW-0560">Oxidoreductase</keyword>
<gene>
    <name evidence="5" type="ORF">DM867_07195</name>
    <name evidence="6" type="ORF">DMP03_02185</name>
    <name evidence="7" type="ORF">DP108_03720</name>
</gene>
<dbReference type="EMBL" id="QKKZ01000002">
    <property type="protein sequence ID" value="KAB7514883.1"/>
    <property type="molecule type" value="Genomic_DNA"/>
</dbReference>
<dbReference type="Proteomes" id="UP000326865">
    <property type="component" value="Unassembled WGS sequence"/>
</dbReference>
<sequence length="341" mass="37233">MHERFTDIRERDWDTDADGEVRLAVVGCGGFARGVVLPSVEDCEYLTPTVGVSGSESNREAAAEYGLETTDYDGYADGDLADSYDAVYVATPNRLHLPHIETATAQGKAVISEKPLDATSERAEQAVETCEQAGVPLMTAYRMQTDPLFRRLREFLDDGGIGDVTRFGGDFTFPVLAGSRGPEQWRLDQELAGGGALVDVGVYLLNTTRFLLGEEPESVSGHTRTSGPFSDVDEHVDFRVVFPDAVGNFSASFSGHPTADYTVYGTEGTVRVYDAFQPNRGRRLVVETGDKRYEIEGAGGGELREEFDYFAHAVLTGRDIEPDGRDGLADVRLLEQVYESA</sequence>
<name>A0A5N5UKN7_9EURY</name>
<reference evidence="8 9" key="1">
    <citation type="submission" date="2019-10" db="EMBL/GenBank/DDBJ databases">
        <title>Unraveling microbial dark matter from salterns through culturing: the case of the genus Halosegnis.</title>
        <authorList>
            <person name="Duran-Viseras A."/>
            <person name="Andrei A.-S."/>
            <person name="Vera-Gargallo B."/>
            <person name="Ghai R."/>
            <person name="Sanchez-Porro C."/>
            <person name="Ventosa A."/>
        </authorList>
    </citation>
    <scope>NUCLEOTIDE SEQUENCE [LARGE SCALE GENOMIC DNA]</scope>
    <source>
        <strain evidence="6 9">F17-44</strain>
        <strain evidence="5 10">F18-79</strain>
        <strain evidence="7 8">F19-13</strain>
    </source>
</reference>
<feature type="domain" description="GFO/IDH/MocA-like oxidoreductase" evidence="4">
    <location>
        <begin position="149"/>
        <end position="271"/>
    </location>
</feature>
<accession>A0A5N5U8E0</accession>
<dbReference type="AlphaFoldDB" id="A0A5N5UKN7"/>
<dbReference type="Proteomes" id="UP000326207">
    <property type="component" value="Unassembled WGS sequence"/>
</dbReference>
<evidence type="ECO:0000313" key="9">
    <source>
        <dbReference type="Proteomes" id="UP000326302"/>
    </source>
</evidence>
<dbReference type="InterPro" id="IPR000683">
    <property type="entry name" value="Gfo/Idh/MocA-like_OxRdtase_N"/>
</dbReference>
<feature type="domain" description="Gfo/Idh/MocA-like oxidoreductase N-terminal" evidence="3">
    <location>
        <begin position="22"/>
        <end position="140"/>
    </location>
</feature>
<dbReference type="Proteomes" id="UP000326302">
    <property type="component" value="Unassembled WGS sequence"/>
</dbReference>
<evidence type="ECO:0000313" key="10">
    <source>
        <dbReference type="Proteomes" id="UP000326865"/>
    </source>
</evidence>
<dbReference type="InterPro" id="IPR055170">
    <property type="entry name" value="GFO_IDH_MocA-like_dom"/>
</dbReference>
<evidence type="ECO:0000313" key="8">
    <source>
        <dbReference type="Proteomes" id="UP000326207"/>
    </source>
</evidence>
<accession>A0A5N5UKN7</accession>
<evidence type="ECO:0000256" key="1">
    <source>
        <dbReference type="ARBA" id="ARBA00010928"/>
    </source>
</evidence>
<protein>
    <submittedName>
        <fullName evidence="6">Gfo/Idh/MocA family oxidoreductase</fullName>
    </submittedName>
</protein>
<dbReference type="InterPro" id="IPR036291">
    <property type="entry name" value="NAD(P)-bd_dom_sf"/>
</dbReference>
<proteinExistence type="inferred from homology"/>
<dbReference type="RefSeq" id="WP_152119091.1">
    <property type="nucleotide sequence ID" value="NZ_QJOW01000001.1"/>
</dbReference>
<dbReference type="EMBL" id="QJOW01000001">
    <property type="protein sequence ID" value="KAB7518192.1"/>
    <property type="molecule type" value="Genomic_DNA"/>
</dbReference>
<evidence type="ECO:0000259" key="3">
    <source>
        <dbReference type="Pfam" id="PF01408"/>
    </source>
</evidence>
<comment type="caution">
    <text evidence="6">The sequence shown here is derived from an EMBL/GenBank/DDBJ whole genome shotgun (WGS) entry which is preliminary data.</text>
</comment>
<dbReference type="Pfam" id="PF22725">
    <property type="entry name" value="GFO_IDH_MocA_C3"/>
    <property type="match status" value="1"/>
</dbReference>
<dbReference type="EMBL" id="QMDY01000002">
    <property type="protein sequence ID" value="KAB7519228.1"/>
    <property type="molecule type" value="Genomic_DNA"/>
</dbReference>
<organism evidence="6 9">
    <name type="scientific">Halosegnis rubeus</name>
    <dbReference type="NCBI Taxonomy" id="2212850"/>
    <lineage>
        <taxon>Archaea</taxon>
        <taxon>Methanobacteriati</taxon>
        <taxon>Methanobacteriota</taxon>
        <taxon>Stenosarchaea group</taxon>
        <taxon>Halobacteria</taxon>
        <taxon>Halobacteriales</taxon>
        <taxon>Natronomonadaceae</taxon>
        <taxon>Halosegnis</taxon>
    </lineage>
</organism>
<keyword evidence="10" id="KW-1185">Reference proteome</keyword>
<evidence type="ECO:0000313" key="7">
    <source>
        <dbReference type="EMBL" id="KAB7519228.1"/>
    </source>
</evidence>
<dbReference type="Gene3D" id="3.40.50.720">
    <property type="entry name" value="NAD(P)-binding Rossmann-like Domain"/>
    <property type="match status" value="1"/>
</dbReference>
<dbReference type="GO" id="GO:0000166">
    <property type="term" value="F:nucleotide binding"/>
    <property type="evidence" value="ECO:0007669"/>
    <property type="project" value="InterPro"/>
</dbReference>
<evidence type="ECO:0000256" key="2">
    <source>
        <dbReference type="ARBA" id="ARBA00023002"/>
    </source>
</evidence>
<evidence type="ECO:0000259" key="4">
    <source>
        <dbReference type="Pfam" id="PF22725"/>
    </source>
</evidence>
<dbReference type="Gene3D" id="3.30.360.10">
    <property type="entry name" value="Dihydrodipicolinate Reductase, domain 2"/>
    <property type="match status" value="1"/>
</dbReference>
<evidence type="ECO:0000313" key="5">
    <source>
        <dbReference type="EMBL" id="KAB7514883.1"/>
    </source>
</evidence>
<dbReference type="OrthoDB" id="195534at2157"/>
<dbReference type="GO" id="GO:0016491">
    <property type="term" value="F:oxidoreductase activity"/>
    <property type="evidence" value="ECO:0007669"/>
    <property type="project" value="UniProtKB-KW"/>
</dbReference>
<dbReference type="Pfam" id="PF01408">
    <property type="entry name" value="GFO_IDH_MocA"/>
    <property type="match status" value="1"/>
</dbReference>
<dbReference type="InterPro" id="IPR050984">
    <property type="entry name" value="Gfo/Idh/MocA_domain"/>
</dbReference>
<accession>A0A5N5UKA7</accession>